<dbReference type="GO" id="GO:0046872">
    <property type="term" value="F:metal ion binding"/>
    <property type="evidence" value="ECO:0007669"/>
    <property type="project" value="UniProtKB-KW"/>
</dbReference>
<dbReference type="InterPro" id="IPR013785">
    <property type="entry name" value="Aldolase_TIM"/>
</dbReference>
<dbReference type="RefSeq" id="WP_062243284.1">
    <property type="nucleotide sequence ID" value="NZ_JBPJFL010000001.1"/>
</dbReference>
<protein>
    <submittedName>
        <fullName evidence="6">FxsB family radical SAM/SPASM domain protein</fullName>
    </submittedName>
</protein>
<dbReference type="CDD" id="cd01335">
    <property type="entry name" value="Radical_SAM"/>
    <property type="match status" value="1"/>
</dbReference>
<dbReference type="InterPro" id="IPR026335">
    <property type="entry name" value="rSAM_SPASM_FxsB"/>
</dbReference>
<proteinExistence type="predicted"/>
<dbReference type="SUPFAM" id="SSF102114">
    <property type="entry name" value="Radical SAM enzymes"/>
    <property type="match status" value="1"/>
</dbReference>
<dbReference type="InterPro" id="IPR007197">
    <property type="entry name" value="rSAM"/>
</dbReference>
<keyword evidence="7" id="KW-1185">Reference proteome</keyword>
<keyword evidence="4" id="KW-0411">Iron-sulfur</keyword>
<dbReference type="EMBL" id="LMWV01000026">
    <property type="protein sequence ID" value="KUN61835.1"/>
    <property type="molecule type" value="Genomic_DNA"/>
</dbReference>
<dbReference type="NCBIfam" id="TIGR04269">
    <property type="entry name" value="SAM_SPASM_FxsB"/>
    <property type="match status" value="1"/>
</dbReference>
<dbReference type="SFLD" id="SFLDG01386">
    <property type="entry name" value="main_SPASM_domain-containing"/>
    <property type="match status" value="1"/>
</dbReference>
<name>A0A101RU86_9ACTN</name>
<evidence type="ECO:0000256" key="3">
    <source>
        <dbReference type="ARBA" id="ARBA00023004"/>
    </source>
</evidence>
<dbReference type="GO" id="GO:0051536">
    <property type="term" value="F:iron-sulfur cluster binding"/>
    <property type="evidence" value="ECO:0007669"/>
    <property type="project" value="UniProtKB-KW"/>
</dbReference>
<dbReference type="InterPro" id="IPR026337">
    <property type="entry name" value="AKG_HExxH"/>
</dbReference>
<dbReference type="AlphaFoldDB" id="A0A101RU86"/>
<keyword evidence="2" id="KW-0479">Metal-binding</keyword>
<dbReference type="SFLD" id="SFLDG01067">
    <property type="entry name" value="SPASM/twitch_domain_containing"/>
    <property type="match status" value="1"/>
</dbReference>
<dbReference type="SFLD" id="SFLDG01072">
    <property type="entry name" value="dehydrogenase_like"/>
    <property type="match status" value="1"/>
</dbReference>
<dbReference type="InterPro" id="IPR023867">
    <property type="entry name" value="Sulphatase_maturase_rSAM"/>
</dbReference>
<evidence type="ECO:0000313" key="7">
    <source>
        <dbReference type="Proteomes" id="UP000054375"/>
    </source>
</evidence>
<evidence type="ECO:0000256" key="1">
    <source>
        <dbReference type="ARBA" id="ARBA00022691"/>
    </source>
</evidence>
<feature type="domain" description="Radical SAM core" evidence="5">
    <location>
        <begin position="5"/>
        <end position="256"/>
    </location>
</feature>
<dbReference type="Pfam" id="PF04055">
    <property type="entry name" value="Radical_SAM"/>
    <property type="match status" value="1"/>
</dbReference>
<dbReference type="GO" id="GO:0016491">
    <property type="term" value="F:oxidoreductase activity"/>
    <property type="evidence" value="ECO:0007669"/>
    <property type="project" value="InterPro"/>
</dbReference>
<organism evidence="6 7">
    <name type="scientific">Streptomyces griseorubiginosus</name>
    <dbReference type="NCBI Taxonomy" id="67304"/>
    <lineage>
        <taxon>Bacteria</taxon>
        <taxon>Bacillati</taxon>
        <taxon>Actinomycetota</taxon>
        <taxon>Actinomycetes</taxon>
        <taxon>Kitasatosporales</taxon>
        <taxon>Streptomycetaceae</taxon>
        <taxon>Streptomyces</taxon>
    </lineage>
</organism>
<dbReference type="Gene3D" id="3.20.20.70">
    <property type="entry name" value="Aldolase class I"/>
    <property type="match status" value="1"/>
</dbReference>
<evidence type="ECO:0000259" key="5">
    <source>
        <dbReference type="PROSITE" id="PS51918"/>
    </source>
</evidence>
<dbReference type="InterPro" id="IPR058240">
    <property type="entry name" value="rSAM_sf"/>
</dbReference>
<dbReference type="NCBIfam" id="TIGR04267">
    <property type="entry name" value="mod_HExxH"/>
    <property type="match status" value="1"/>
</dbReference>
<dbReference type="PANTHER" id="PTHR43273:SF8">
    <property type="entry name" value="RADICAL SAM DOMAIN PROTEIN"/>
    <property type="match status" value="1"/>
</dbReference>
<keyword evidence="1" id="KW-0949">S-adenosyl-L-methionine</keyword>
<reference evidence="6 7" key="1">
    <citation type="submission" date="2015-10" db="EMBL/GenBank/DDBJ databases">
        <title>Draft genome sequence of Streptomyces griseorubiginosus DSM 40469, type strain for the species Streptomyces griseorubiginosus.</title>
        <authorList>
            <person name="Ruckert C."/>
            <person name="Winkler A."/>
            <person name="Kalinowski J."/>
            <person name="Kampfer P."/>
            <person name="Glaeser S."/>
        </authorList>
    </citation>
    <scope>NUCLEOTIDE SEQUENCE [LARGE SCALE GENOMIC DNA]</scope>
    <source>
        <strain evidence="6 7">DSM 40469</strain>
    </source>
</reference>
<evidence type="ECO:0000313" key="6">
    <source>
        <dbReference type="EMBL" id="KUN61835.1"/>
    </source>
</evidence>
<evidence type="ECO:0000256" key="4">
    <source>
        <dbReference type="ARBA" id="ARBA00023014"/>
    </source>
</evidence>
<comment type="caution">
    <text evidence="6">The sequence shown here is derived from an EMBL/GenBank/DDBJ whole genome shotgun (WGS) entry which is preliminary data.</text>
</comment>
<keyword evidence="3" id="KW-0408">Iron</keyword>
<dbReference type="PROSITE" id="PS51918">
    <property type="entry name" value="RADICAL_SAM"/>
    <property type="match status" value="1"/>
</dbReference>
<gene>
    <name evidence="6" type="ORF">AQJ54_32385</name>
</gene>
<evidence type="ECO:0000256" key="2">
    <source>
        <dbReference type="ARBA" id="ARBA00022723"/>
    </source>
</evidence>
<sequence>MDLSPHPLSQFVLKMHSRCDLACDHCYVYEHADQSWRGRPVVVSDEVLELTAQRIAEHVRAHRLDFVHVVLHGGEPLLAGPDRLRLAARSLSTALSGVCVLDLRIHTNGVTLDEKFCELFAEYDIKVGISLDGDRAANDLHRRYRDGRSSHAPVLRAIDLLKRPRYRHLFAGLLCTVDLRNDPVAVYDALAELAPPRIDFLLPHATWDEPPPRPDTGTSATPYGDWLLRVHDRWSDAGRPMGVRLLDSVLRTLRGAGSLTEALGLAPVEFAVIETDGSLEQADSLKTAYDGAPGTGLHVAVNSLDEMAAHPGITARQQGLEGLCATCRSCPVVRSCGGGLYAHRYNSADGTGGFMNPSVYCADLKQLITGIRDREERRVSIHQPPLSESHLDEIAAGFGGADAVDRLARHELTVNRELLGAVWHESPHDDTGTAAWETLAGLDTEAPESVDAVLAHPYLRPWAQRVLRGGSDAGPIAMRGVAELTAAALLRAGREGTVTVPTGSGVLRLPTLGALVVGDAAEARVTGEPQGFTVRVGEREYSVSHESRADAAWWSRRRFELPGWAVALEDTDPWRDVHGYPLTARLSATASEEWRTGLTSAWEWIRRELPAYAPGLAAGLSVVTPLRESTAEADISSAARDAFGAVAIARPGSPQTLACLLVHEFQHVKLGAVLDVADLYDPSCERLFYAPWRPDPRPLEGLLQGTYAHIAVVDYWRARRRTAPDAEARDAEVRFARWREQTAEAVDTLIGSGALTDLGMRFVAAMGETVANRLTEPVDADALLSARRTAVNHKAAAAAKD</sequence>
<dbReference type="PANTHER" id="PTHR43273">
    <property type="entry name" value="ANAEROBIC SULFATASE-MATURATING ENZYME HOMOLOG ASLB-RELATED"/>
    <property type="match status" value="1"/>
</dbReference>
<dbReference type="SFLD" id="SFLDS00029">
    <property type="entry name" value="Radical_SAM"/>
    <property type="match status" value="1"/>
</dbReference>
<accession>A0A101RU86</accession>
<dbReference type="Proteomes" id="UP000054375">
    <property type="component" value="Unassembled WGS sequence"/>
</dbReference>